<comment type="caution">
    <text evidence="8">The sequence shown here is derived from an EMBL/GenBank/DDBJ whole genome shotgun (WGS) entry which is preliminary data.</text>
</comment>
<dbReference type="InterPro" id="IPR011687">
    <property type="entry name" value="Nop53/GLTSCR2"/>
</dbReference>
<evidence type="ECO:0000256" key="6">
    <source>
        <dbReference type="ARBA" id="ARBA00023242"/>
    </source>
</evidence>
<dbReference type="GO" id="GO:0005654">
    <property type="term" value="C:nucleoplasm"/>
    <property type="evidence" value="ECO:0007669"/>
    <property type="project" value="UniProtKB-SubCell"/>
</dbReference>
<evidence type="ECO:0000256" key="2">
    <source>
        <dbReference type="ARBA" id="ARBA00004642"/>
    </source>
</evidence>
<dbReference type="EMBL" id="JBEHCU010000360">
    <property type="protein sequence ID" value="KAL1404488.1"/>
    <property type="molecule type" value="Genomic_DNA"/>
</dbReference>
<dbReference type="AlphaFoldDB" id="A0ABD1DYG0"/>
<evidence type="ECO:0000256" key="7">
    <source>
        <dbReference type="SAM" id="MobiDB-lite"/>
    </source>
</evidence>
<dbReference type="Proteomes" id="UP001562425">
    <property type="component" value="Unassembled WGS sequence"/>
</dbReference>
<feature type="region of interest" description="Disordered" evidence="7">
    <location>
        <begin position="227"/>
        <end position="267"/>
    </location>
</feature>
<comment type="subcellular location">
    <subcellularLocation>
        <location evidence="1">Nucleus</location>
        <location evidence="1">Nucleolus</location>
    </subcellularLocation>
    <subcellularLocation>
        <location evidence="2">Nucleus</location>
        <location evidence="2">Nucleoplasm</location>
    </subcellularLocation>
</comment>
<feature type="compositionally biased region" description="Basic and acidic residues" evidence="7">
    <location>
        <begin position="50"/>
        <end position="60"/>
    </location>
</feature>
<protein>
    <recommendedName>
        <fullName evidence="4">Ribosome biogenesis protein NOP53</fullName>
    </recommendedName>
</protein>
<keyword evidence="6" id="KW-0539">Nucleus</keyword>
<sequence>MKTAGSKVRHASKKNKASWRKNVDISDVEGFLEEQREHERLAGNVADRSDAELFVEEKKPQKGGQRSRRELRKQQFEGKPKFCAALENTSKVTDPVLKRNVITNKEKLLAIGKRKSKAEAVSVGVRKKKVVKDKVVTKDLWADEDSGKKPIRARPNAVSNVELPPAGASYNPSIDDYNELKQAVVESEKKHIKRAQHLDRVVTAKFGKKLTPEQREKQLFEEMSEGLFEKPSKKASAKKEAEEDTEDYKAINAPVQNKKKTRAQQNKKFREVAKRNAAVALKEELKKLADINRLPEMNSKLAKTEKNIEVKRGRRAVRDEEKKQLPGRVAYMQYEAPEPDFVEPTQLTDKLRTVAPNKSLVVDRFKSLQKRGLIAPKKHRDGILRTNRSTLKKWKRYTLNSHKEEGVSATMELLKVSQKYHQSRQEASKPYVHSLNVTLVRPNRFHSRSIVLYPGSAATRLLPQQFEASILGEIAERFPEVERYRELQLYCFEEDGNRRNLLQKEGDVVDYLSEMIRRNDVGHLYVEGIKETALHWRHVVGAVAIIGLFGGIKSFCR</sequence>
<dbReference type="Pfam" id="PF07767">
    <property type="entry name" value="Nop53"/>
    <property type="match status" value="1"/>
</dbReference>
<dbReference type="PANTHER" id="PTHR14211:SF7">
    <property type="entry name" value="RIBOSOME BIOGENESIS PROTEIN NOP53"/>
    <property type="match status" value="1"/>
</dbReference>
<name>A0ABD1DYG0_CULPP</name>
<feature type="compositionally biased region" description="Basic residues" evidence="7">
    <location>
        <begin position="7"/>
        <end position="19"/>
    </location>
</feature>
<evidence type="ECO:0000256" key="3">
    <source>
        <dbReference type="ARBA" id="ARBA00008838"/>
    </source>
</evidence>
<evidence type="ECO:0000256" key="1">
    <source>
        <dbReference type="ARBA" id="ARBA00004604"/>
    </source>
</evidence>
<dbReference type="GO" id="GO:0005730">
    <property type="term" value="C:nucleolus"/>
    <property type="evidence" value="ECO:0007669"/>
    <property type="project" value="UniProtKB-SubCell"/>
</dbReference>
<organism evidence="8 9">
    <name type="scientific">Culex pipiens pipiens</name>
    <name type="common">Northern house mosquito</name>
    <dbReference type="NCBI Taxonomy" id="38569"/>
    <lineage>
        <taxon>Eukaryota</taxon>
        <taxon>Metazoa</taxon>
        <taxon>Ecdysozoa</taxon>
        <taxon>Arthropoda</taxon>
        <taxon>Hexapoda</taxon>
        <taxon>Insecta</taxon>
        <taxon>Pterygota</taxon>
        <taxon>Neoptera</taxon>
        <taxon>Endopterygota</taxon>
        <taxon>Diptera</taxon>
        <taxon>Nematocera</taxon>
        <taxon>Culicoidea</taxon>
        <taxon>Culicidae</taxon>
        <taxon>Culicinae</taxon>
        <taxon>Culicini</taxon>
        <taxon>Culex</taxon>
        <taxon>Culex</taxon>
    </lineage>
</organism>
<feature type="region of interest" description="Disordered" evidence="7">
    <location>
        <begin position="50"/>
        <end position="76"/>
    </location>
</feature>
<reference evidence="8 9" key="1">
    <citation type="submission" date="2024-05" db="EMBL/GenBank/DDBJ databases">
        <title>Culex pipiens pipiens assembly and annotation.</title>
        <authorList>
            <person name="Alout H."/>
            <person name="Durand T."/>
        </authorList>
    </citation>
    <scope>NUCLEOTIDE SEQUENCE [LARGE SCALE GENOMIC DNA]</scope>
    <source>
        <strain evidence="8">HA-2024</strain>
        <tissue evidence="8">Whole body</tissue>
    </source>
</reference>
<comment type="similarity">
    <text evidence="3">Belongs to the NOP53 family.</text>
</comment>
<evidence type="ECO:0000313" key="8">
    <source>
        <dbReference type="EMBL" id="KAL1404488.1"/>
    </source>
</evidence>
<keyword evidence="5" id="KW-0690">Ribosome biogenesis</keyword>
<feature type="compositionally biased region" description="Basic residues" evidence="7">
    <location>
        <begin position="257"/>
        <end position="267"/>
    </location>
</feature>
<feature type="region of interest" description="Disordered" evidence="7">
    <location>
        <begin position="1"/>
        <end position="20"/>
    </location>
</feature>
<evidence type="ECO:0000256" key="4">
    <source>
        <dbReference type="ARBA" id="ARBA00018339"/>
    </source>
</evidence>
<accession>A0ABD1DYG0</accession>
<feature type="compositionally biased region" description="Basic and acidic residues" evidence="7">
    <location>
        <begin position="227"/>
        <end position="241"/>
    </location>
</feature>
<gene>
    <name evidence="8" type="ORF">pipiens_005334</name>
</gene>
<proteinExistence type="inferred from homology"/>
<keyword evidence="9" id="KW-1185">Reference proteome</keyword>
<evidence type="ECO:0000256" key="5">
    <source>
        <dbReference type="ARBA" id="ARBA00022517"/>
    </source>
</evidence>
<dbReference type="PANTHER" id="PTHR14211">
    <property type="entry name" value="GLIOMA SUPPRESSOR CANDIDATE REGION GENE 2"/>
    <property type="match status" value="1"/>
</dbReference>
<evidence type="ECO:0000313" key="9">
    <source>
        <dbReference type="Proteomes" id="UP001562425"/>
    </source>
</evidence>
<dbReference type="GO" id="GO:0042254">
    <property type="term" value="P:ribosome biogenesis"/>
    <property type="evidence" value="ECO:0007669"/>
    <property type="project" value="UniProtKB-KW"/>
</dbReference>